<dbReference type="GO" id="GO:0016787">
    <property type="term" value="F:hydrolase activity"/>
    <property type="evidence" value="ECO:0007669"/>
    <property type="project" value="UniProtKB-KW"/>
</dbReference>
<evidence type="ECO:0000256" key="8">
    <source>
        <dbReference type="ARBA" id="ARBA00023204"/>
    </source>
</evidence>
<dbReference type="SUPFAM" id="SSF52540">
    <property type="entry name" value="P-loop containing nucleoside triphosphate hydrolases"/>
    <property type="match status" value="1"/>
</dbReference>
<evidence type="ECO:0000256" key="6">
    <source>
        <dbReference type="ARBA" id="ARBA00023016"/>
    </source>
</evidence>
<dbReference type="InterPro" id="IPR014721">
    <property type="entry name" value="Ribsml_uS5_D2-typ_fold_subgr"/>
</dbReference>
<keyword evidence="6" id="KW-0346">Stress response</keyword>
<dbReference type="InterPro" id="IPR020588">
    <property type="entry name" value="RecA_ATP-bd"/>
</dbReference>
<keyword evidence="1" id="KW-0479">Metal-binding</keyword>
<reference evidence="11" key="1">
    <citation type="submission" date="2023-03" db="EMBL/GenBank/DDBJ databases">
        <authorList>
            <person name="Steffen K."/>
            <person name="Cardenas P."/>
        </authorList>
    </citation>
    <scope>NUCLEOTIDE SEQUENCE</scope>
</reference>
<keyword evidence="8" id="KW-0234">DNA repair</keyword>
<dbReference type="PROSITE" id="PS50162">
    <property type="entry name" value="RECA_2"/>
    <property type="match status" value="1"/>
</dbReference>
<dbReference type="SMART" id="SM00382">
    <property type="entry name" value="AAA"/>
    <property type="match status" value="1"/>
</dbReference>
<evidence type="ECO:0000256" key="5">
    <source>
        <dbReference type="ARBA" id="ARBA00022840"/>
    </source>
</evidence>
<dbReference type="GO" id="GO:0005524">
    <property type="term" value="F:ATP binding"/>
    <property type="evidence" value="ECO:0007669"/>
    <property type="project" value="UniProtKB-KW"/>
</dbReference>
<keyword evidence="5" id="KW-0067">ATP-binding</keyword>
<protein>
    <submittedName>
        <fullName evidence="11">DNA repair protein RadA</fullName>
    </submittedName>
</protein>
<organism evidence="11 12">
    <name type="scientific">Geodia barretti</name>
    <name type="common">Barrett's horny sponge</name>
    <dbReference type="NCBI Taxonomy" id="519541"/>
    <lineage>
        <taxon>Eukaryota</taxon>
        <taxon>Metazoa</taxon>
        <taxon>Porifera</taxon>
        <taxon>Demospongiae</taxon>
        <taxon>Heteroscleromorpha</taxon>
        <taxon>Tetractinellida</taxon>
        <taxon>Astrophorina</taxon>
        <taxon>Geodiidae</taxon>
        <taxon>Geodia</taxon>
    </lineage>
</organism>
<dbReference type="PRINTS" id="PR01874">
    <property type="entry name" value="DNAREPAIRADA"/>
</dbReference>
<keyword evidence="2" id="KW-0547">Nucleotide-binding</keyword>
<dbReference type="Gene3D" id="3.40.50.300">
    <property type="entry name" value="P-loop containing nucleotide triphosphate hydrolases"/>
    <property type="match status" value="1"/>
</dbReference>
<evidence type="ECO:0000256" key="9">
    <source>
        <dbReference type="SAM" id="MobiDB-lite"/>
    </source>
</evidence>
<dbReference type="AlphaFoldDB" id="A0AA35R9J4"/>
<feature type="domain" description="RecA family profile 1" evidence="10">
    <location>
        <begin position="46"/>
        <end position="195"/>
    </location>
</feature>
<dbReference type="InterPro" id="IPR020568">
    <property type="entry name" value="Ribosomal_Su5_D2-typ_SF"/>
</dbReference>
<evidence type="ECO:0000256" key="1">
    <source>
        <dbReference type="ARBA" id="ARBA00022723"/>
    </source>
</evidence>
<sequence length="418" mass="44356">MGRCPDCSQWNSLVEEAVTAQPHARGDGDAGPARAPSPIHAVTTDTDSRMRSGIEEFDRVLGGGLVDGSAVLIGGDPGIGKSTLLLQAVAALSHDGPPCLYVSGEESEQQVKMRGQRISLASSNLLVLSETSLERILEQVRAVKPAVLVVDSIQTVHTSAIPSAPGSIGQVRECSSALISLAKKSGIGTFLVGHVTKDGAIAGPRILEHMVDTVLYFEGERGHSFRILRAVKNRFGSTNEIGVFEMQEAGLRGGSGSVVVPSMEGTRPILVEIQTLVTRSFLTLPRRTCIGVESNRVALILAILEKRKGMNFYDKDVFINVAGGVSVSEPAVDLGIAVGLASSALDRPVDPYTIFVGEVGLAGEIRTVSRAEARVAEAGKLGFRKCVLPQGNCRQLPHVTHPELVGVASLDQCWENIW</sequence>
<dbReference type="SUPFAM" id="SSF54211">
    <property type="entry name" value="Ribosomal protein S5 domain 2-like"/>
    <property type="match status" value="1"/>
</dbReference>
<dbReference type="Proteomes" id="UP001174909">
    <property type="component" value="Unassembled WGS sequence"/>
</dbReference>
<dbReference type="EMBL" id="CASHTH010000663">
    <property type="protein sequence ID" value="CAI8006152.1"/>
    <property type="molecule type" value="Genomic_DNA"/>
</dbReference>
<keyword evidence="3" id="KW-0227">DNA damage</keyword>
<dbReference type="CDD" id="cd01121">
    <property type="entry name" value="RadA_SMS_N"/>
    <property type="match status" value="1"/>
</dbReference>
<dbReference type="InterPro" id="IPR003593">
    <property type="entry name" value="AAA+_ATPase"/>
</dbReference>
<evidence type="ECO:0000313" key="11">
    <source>
        <dbReference type="EMBL" id="CAI8006152.1"/>
    </source>
</evidence>
<dbReference type="FunFam" id="3.40.50.300:FF:000050">
    <property type="entry name" value="DNA repair protein RadA"/>
    <property type="match status" value="1"/>
</dbReference>
<gene>
    <name evidence="11" type="ORF">GBAR_LOCUS4575</name>
</gene>
<proteinExistence type="inferred from homology"/>
<dbReference type="GO" id="GO:0140664">
    <property type="term" value="F:ATP-dependent DNA damage sensor activity"/>
    <property type="evidence" value="ECO:0007669"/>
    <property type="project" value="InterPro"/>
</dbReference>
<dbReference type="NCBIfam" id="TIGR00416">
    <property type="entry name" value="sms"/>
    <property type="match status" value="1"/>
</dbReference>
<dbReference type="GO" id="GO:0005829">
    <property type="term" value="C:cytosol"/>
    <property type="evidence" value="ECO:0007669"/>
    <property type="project" value="TreeGrafter"/>
</dbReference>
<dbReference type="InterPro" id="IPR027417">
    <property type="entry name" value="P-loop_NTPase"/>
</dbReference>
<evidence type="ECO:0000256" key="3">
    <source>
        <dbReference type="ARBA" id="ARBA00022763"/>
    </source>
</evidence>
<dbReference type="InterPro" id="IPR004504">
    <property type="entry name" value="DNA_repair_RadA"/>
</dbReference>
<evidence type="ECO:0000256" key="7">
    <source>
        <dbReference type="ARBA" id="ARBA00023125"/>
    </source>
</evidence>
<comment type="caution">
    <text evidence="11">The sequence shown here is derived from an EMBL/GenBank/DDBJ whole genome shotgun (WGS) entry which is preliminary data.</text>
</comment>
<keyword evidence="4" id="KW-0378">Hydrolase</keyword>
<accession>A0AA35R9J4</accession>
<dbReference type="GO" id="GO:0046872">
    <property type="term" value="F:metal ion binding"/>
    <property type="evidence" value="ECO:0007669"/>
    <property type="project" value="UniProtKB-KW"/>
</dbReference>
<evidence type="ECO:0000259" key="10">
    <source>
        <dbReference type="PROSITE" id="PS50162"/>
    </source>
</evidence>
<dbReference type="Gene3D" id="3.30.230.10">
    <property type="match status" value="1"/>
</dbReference>
<evidence type="ECO:0000256" key="4">
    <source>
        <dbReference type="ARBA" id="ARBA00022801"/>
    </source>
</evidence>
<keyword evidence="7" id="KW-0238">DNA-binding</keyword>
<dbReference type="HAMAP" id="MF_01498">
    <property type="entry name" value="RadA_bact"/>
    <property type="match status" value="1"/>
</dbReference>
<feature type="region of interest" description="Disordered" evidence="9">
    <location>
        <begin position="20"/>
        <end position="47"/>
    </location>
</feature>
<dbReference type="PANTHER" id="PTHR32472:SF10">
    <property type="entry name" value="DNA REPAIR PROTEIN RADA-LIKE PROTEIN"/>
    <property type="match status" value="1"/>
</dbReference>
<dbReference type="PANTHER" id="PTHR32472">
    <property type="entry name" value="DNA REPAIR PROTEIN RADA"/>
    <property type="match status" value="1"/>
</dbReference>
<keyword evidence="12" id="KW-1185">Reference proteome</keyword>
<name>A0AA35R9J4_GEOBA</name>
<dbReference type="Pfam" id="PF13481">
    <property type="entry name" value="AAA_25"/>
    <property type="match status" value="1"/>
</dbReference>
<dbReference type="Pfam" id="PF13541">
    <property type="entry name" value="ChlI"/>
    <property type="match status" value="1"/>
</dbReference>
<evidence type="ECO:0000313" key="12">
    <source>
        <dbReference type="Proteomes" id="UP001174909"/>
    </source>
</evidence>
<dbReference type="GO" id="GO:0000725">
    <property type="term" value="P:recombinational repair"/>
    <property type="evidence" value="ECO:0007669"/>
    <property type="project" value="TreeGrafter"/>
</dbReference>
<evidence type="ECO:0000256" key="2">
    <source>
        <dbReference type="ARBA" id="ARBA00022741"/>
    </source>
</evidence>
<dbReference type="GO" id="GO:0003684">
    <property type="term" value="F:damaged DNA binding"/>
    <property type="evidence" value="ECO:0007669"/>
    <property type="project" value="InterPro"/>
</dbReference>